<dbReference type="PANTHER" id="PTHR13149:SF0">
    <property type="entry name" value="VACUOLAR PROTEIN-SORTING-ASSOCIATED PROTEIN 25"/>
    <property type="match status" value="1"/>
</dbReference>
<dbReference type="STRING" id="1137138.A0A067NFA5"/>
<dbReference type="HOGENOM" id="CLU_087657_0_1_1"/>
<evidence type="ECO:0008006" key="6">
    <source>
        <dbReference type="Google" id="ProtNLM"/>
    </source>
</evidence>
<proteinExistence type="inferred from homology"/>
<evidence type="ECO:0000313" key="4">
    <source>
        <dbReference type="EMBL" id="KDQ26529.1"/>
    </source>
</evidence>
<dbReference type="Gene3D" id="1.10.10.570">
    <property type="entry name" value="Winged helix' DNA-binding domain. Chain C. Domain 1"/>
    <property type="match status" value="1"/>
</dbReference>
<dbReference type="InterPro" id="IPR036388">
    <property type="entry name" value="WH-like_DNA-bd_sf"/>
</dbReference>
<dbReference type="GO" id="GO:0042803">
    <property type="term" value="F:protein homodimerization activity"/>
    <property type="evidence" value="ECO:0007669"/>
    <property type="project" value="TreeGrafter"/>
</dbReference>
<dbReference type="GO" id="GO:0043328">
    <property type="term" value="P:protein transport to vacuole involved in ubiquitin-dependent protein catabolic process via the multivesicular body sorting pathway"/>
    <property type="evidence" value="ECO:0007669"/>
    <property type="project" value="TreeGrafter"/>
</dbReference>
<dbReference type="GO" id="GO:0000814">
    <property type="term" value="C:ESCRT II complex"/>
    <property type="evidence" value="ECO:0007669"/>
    <property type="project" value="InterPro"/>
</dbReference>
<dbReference type="PANTHER" id="PTHR13149">
    <property type="entry name" value="VACUOLAR PROTEIN SORTING-ASSOCIATED PROTEIN VPS25"/>
    <property type="match status" value="1"/>
</dbReference>
<comment type="similarity">
    <text evidence="1">Belongs to the VPS25 family.</text>
</comment>
<dbReference type="Proteomes" id="UP000027073">
    <property type="component" value="Unassembled WGS sequence"/>
</dbReference>
<keyword evidence="2" id="KW-0813">Transport</keyword>
<keyword evidence="3" id="KW-0653">Protein transport</keyword>
<dbReference type="InterPro" id="IPR014041">
    <property type="entry name" value="ESCRT-II_cplx_Vps25-sub_N"/>
</dbReference>
<name>A0A067NFA5_PLEO1</name>
<organism evidence="4 5">
    <name type="scientific">Pleurotus ostreatus (strain PC15)</name>
    <name type="common">Oyster mushroom</name>
    <dbReference type="NCBI Taxonomy" id="1137138"/>
    <lineage>
        <taxon>Eukaryota</taxon>
        <taxon>Fungi</taxon>
        <taxon>Dikarya</taxon>
        <taxon>Basidiomycota</taxon>
        <taxon>Agaricomycotina</taxon>
        <taxon>Agaricomycetes</taxon>
        <taxon>Agaricomycetidae</taxon>
        <taxon>Agaricales</taxon>
        <taxon>Pleurotineae</taxon>
        <taxon>Pleurotaceae</taxon>
        <taxon>Pleurotus</taxon>
    </lineage>
</organism>
<dbReference type="SUPFAM" id="SSF46785">
    <property type="entry name" value="Winged helix' DNA-binding domain"/>
    <property type="match status" value="2"/>
</dbReference>
<accession>A0A067NFA5</accession>
<evidence type="ECO:0000256" key="2">
    <source>
        <dbReference type="ARBA" id="ARBA00022448"/>
    </source>
</evidence>
<dbReference type="InterPro" id="IPR036390">
    <property type="entry name" value="WH_DNA-bd_sf"/>
</dbReference>
<dbReference type="EMBL" id="KL198009">
    <property type="protein sequence ID" value="KDQ26529.1"/>
    <property type="molecule type" value="Genomic_DNA"/>
</dbReference>
<reference evidence="5" key="1">
    <citation type="journal article" date="2014" name="Proc. Natl. Acad. Sci. U.S.A.">
        <title>Extensive sampling of basidiomycete genomes demonstrates inadequacy of the white-rot/brown-rot paradigm for wood decay fungi.</title>
        <authorList>
            <person name="Riley R."/>
            <person name="Salamov A.A."/>
            <person name="Brown D.W."/>
            <person name="Nagy L.G."/>
            <person name="Floudas D."/>
            <person name="Held B.W."/>
            <person name="Levasseur A."/>
            <person name="Lombard V."/>
            <person name="Morin E."/>
            <person name="Otillar R."/>
            <person name="Lindquist E.A."/>
            <person name="Sun H."/>
            <person name="LaButti K.M."/>
            <person name="Schmutz J."/>
            <person name="Jabbour D."/>
            <person name="Luo H."/>
            <person name="Baker S.E."/>
            <person name="Pisabarro A.G."/>
            <person name="Walton J.D."/>
            <person name="Blanchette R.A."/>
            <person name="Henrissat B."/>
            <person name="Martin F."/>
            <person name="Cullen D."/>
            <person name="Hibbett D.S."/>
            <person name="Grigoriev I.V."/>
        </authorList>
    </citation>
    <scope>NUCLEOTIDE SEQUENCE [LARGE SCALE GENOMIC DNA]</scope>
    <source>
        <strain evidence="5">PC15</strain>
    </source>
</reference>
<dbReference type="Pfam" id="PF05871">
    <property type="entry name" value="ESCRT-II"/>
    <property type="match status" value="1"/>
</dbReference>
<sequence length="193" mass="21825">MSVAAHTTPSGYLLPSIHSAPPFFTKQINPTTRSIADDHWTRIILGYARHRRLFTLRVEDAETSGNDWDEIFRNERINRRLLPDHLASLISSMVTNNLAVYEPPKQTRSVLLYWRRPEEWADVLHSWVASTGQMNTIMTFYEITDPPVESPLSSLPIVILRKAIDVLSKSGRAQIIAIADGEGVRFFPGGSKI</sequence>
<dbReference type="InParanoid" id="A0A067NFA5"/>
<evidence type="ECO:0000256" key="3">
    <source>
        <dbReference type="ARBA" id="ARBA00022927"/>
    </source>
</evidence>
<dbReference type="InterPro" id="IPR008570">
    <property type="entry name" value="ESCRT-II_cplx_Vps25-sub"/>
</dbReference>
<evidence type="ECO:0000256" key="1">
    <source>
        <dbReference type="ARBA" id="ARBA00009674"/>
    </source>
</evidence>
<dbReference type="FunCoup" id="A0A067NFA5">
    <property type="interactions" value="246"/>
</dbReference>
<dbReference type="AlphaFoldDB" id="A0A067NFA5"/>
<dbReference type="GO" id="GO:0005198">
    <property type="term" value="F:structural molecule activity"/>
    <property type="evidence" value="ECO:0007669"/>
    <property type="project" value="TreeGrafter"/>
</dbReference>
<dbReference type="Gene3D" id="1.10.10.10">
    <property type="entry name" value="Winged helix-like DNA-binding domain superfamily/Winged helix DNA-binding domain"/>
    <property type="match status" value="1"/>
</dbReference>
<dbReference type="OrthoDB" id="245150at2759"/>
<protein>
    <recommendedName>
        <fullName evidence="6">ESCRT-II complex vps25 subunit</fullName>
    </recommendedName>
</protein>
<gene>
    <name evidence="4" type="ORF">PLEOSDRAFT_51631</name>
</gene>
<evidence type="ECO:0000313" key="5">
    <source>
        <dbReference type="Proteomes" id="UP000027073"/>
    </source>
</evidence>